<feature type="chain" id="PRO_5041645524" evidence="1">
    <location>
        <begin position="23"/>
        <end position="156"/>
    </location>
</feature>
<keyword evidence="1" id="KW-0732">Signal</keyword>
<sequence length="156" mass="16858">MKTAIKAALLASGLALATSAQAQMVTAANPQSIASAMQEAGYKAELTTDDVGDPLIKSRMDGWNVSVLFYDCTNNANCKSLQFFTIFDRPQPMPAEMAIAWSTRNRFGAVGLDNEGDPSLTWDVLTGEAGIPQSVFIDALNSYDTTIARFSNYVFE</sequence>
<evidence type="ECO:0000313" key="2">
    <source>
        <dbReference type="EMBL" id="WOE76550.1"/>
    </source>
</evidence>
<dbReference type="Pfam" id="PF10722">
    <property type="entry name" value="YbjN"/>
    <property type="match status" value="1"/>
</dbReference>
<dbReference type="AlphaFoldDB" id="A0AA97I396"/>
<protein>
    <submittedName>
        <fullName evidence="2">YbjN domain-containing protein</fullName>
    </submittedName>
</protein>
<name>A0AA97I396_9SPHN</name>
<dbReference type="RefSeq" id="WP_317084344.1">
    <property type="nucleotide sequence ID" value="NZ_CP136594.1"/>
</dbReference>
<dbReference type="KEGG" id="acoa:RB602_07510"/>
<keyword evidence="3" id="KW-1185">Reference proteome</keyword>
<organism evidence="2 3">
    <name type="scientific">Alterisphingorhabdus coralli</name>
    <dbReference type="NCBI Taxonomy" id="3071408"/>
    <lineage>
        <taxon>Bacteria</taxon>
        <taxon>Pseudomonadati</taxon>
        <taxon>Pseudomonadota</taxon>
        <taxon>Alphaproteobacteria</taxon>
        <taxon>Sphingomonadales</taxon>
        <taxon>Sphingomonadaceae</taxon>
        <taxon>Alterisphingorhabdus (ex Yan et al. 2024)</taxon>
    </lineage>
</organism>
<dbReference type="InterPro" id="IPR019660">
    <property type="entry name" value="Put_sensory_transdc_reg_YbjN"/>
</dbReference>
<reference evidence="2 3" key="1">
    <citation type="submission" date="2023-10" db="EMBL/GenBank/DDBJ databases">
        <title>Complete genome sequence of a Sphingomonadaceae bacterium.</title>
        <authorList>
            <person name="Yan C."/>
        </authorList>
    </citation>
    <scope>NUCLEOTIDE SEQUENCE [LARGE SCALE GENOMIC DNA]</scope>
    <source>
        <strain evidence="2 3">SCSIO 66989</strain>
    </source>
</reference>
<evidence type="ECO:0000313" key="3">
    <source>
        <dbReference type="Proteomes" id="UP001302429"/>
    </source>
</evidence>
<evidence type="ECO:0000256" key="1">
    <source>
        <dbReference type="SAM" id="SignalP"/>
    </source>
</evidence>
<proteinExistence type="predicted"/>
<gene>
    <name evidence="2" type="ORF">RB602_07510</name>
</gene>
<dbReference type="CDD" id="cd17511">
    <property type="entry name" value="YbjN_AmyR-like"/>
    <property type="match status" value="1"/>
</dbReference>
<feature type="signal peptide" evidence="1">
    <location>
        <begin position="1"/>
        <end position="22"/>
    </location>
</feature>
<dbReference type="EMBL" id="CP136594">
    <property type="protein sequence ID" value="WOE76550.1"/>
    <property type="molecule type" value="Genomic_DNA"/>
</dbReference>
<accession>A0AA97I396</accession>
<dbReference type="Proteomes" id="UP001302429">
    <property type="component" value="Chromosome"/>
</dbReference>